<keyword evidence="2" id="KW-0560">Oxidoreductase</keyword>
<sequence length="200" mass="21259">MKILVVGGTGLIGQAVVSELKDCHDVIVAGYSDGDVQVDITDVYSIQQMYRQVGPVDAIVATTGKVTFAPLEKLQSTDYQLGLDNKLMGQVNLVLEGIENLNPGGSFTLTSGILNIDPIAQGMSAAMVNGAVEGFVRGSAIEMPNSLRINAVSPTVVEEALGVYQDYFRGFKSVPVKEVALAFSKSIEGKQTGQVYRAGW</sequence>
<dbReference type="InterPro" id="IPR002347">
    <property type="entry name" value="SDR_fam"/>
</dbReference>
<dbReference type="PANTHER" id="PTHR43477:SF1">
    <property type="entry name" value="DIHYDROANTICAPSIN 7-DEHYDROGENASE"/>
    <property type="match status" value="1"/>
</dbReference>
<dbReference type="Pfam" id="PF13561">
    <property type="entry name" value="adh_short_C2"/>
    <property type="match status" value="1"/>
</dbReference>
<gene>
    <name evidence="3" type="ORF">BGC07_05200</name>
</gene>
<dbReference type="InterPro" id="IPR036291">
    <property type="entry name" value="NAD(P)-bd_dom_sf"/>
</dbReference>
<evidence type="ECO:0000313" key="4">
    <source>
        <dbReference type="Proteomes" id="UP000094329"/>
    </source>
</evidence>
<evidence type="ECO:0000313" key="3">
    <source>
        <dbReference type="EMBL" id="ODN42437.1"/>
    </source>
</evidence>
<evidence type="ECO:0000256" key="1">
    <source>
        <dbReference type="ARBA" id="ARBA00006484"/>
    </source>
</evidence>
<proteinExistence type="inferred from homology"/>
<dbReference type="EMBL" id="MDTU01000001">
    <property type="protein sequence ID" value="ODN42437.1"/>
    <property type="molecule type" value="Genomic_DNA"/>
</dbReference>
<dbReference type="SUPFAM" id="SSF51735">
    <property type="entry name" value="NAD(P)-binding Rossmann-fold domains"/>
    <property type="match status" value="1"/>
</dbReference>
<evidence type="ECO:0000256" key="2">
    <source>
        <dbReference type="ARBA" id="ARBA00023002"/>
    </source>
</evidence>
<organism evidence="3 4">
    <name type="scientific">Piscirickettsia litoralis</name>
    <dbReference type="NCBI Taxonomy" id="1891921"/>
    <lineage>
        <taxon>Bacteria</taxon>
        <taxon>Pseudomonadati</taxon>
        <taxon>Pseudomonadota</taxon>
        <taxon>Gammaproteobacteria</taxon>
        <taxon>Thiotrichales</taxon>
        <taxon>Piscirickettsiaceae</taxon>
        <taxon>Piscirickettsia</taxon>
    </lineage>
</organism>
<dbReference type="PANTHER" id="PTHR43477">
    <property type="entry name" value="DIHYDROANTICAPSIN 7-DEHYDROGENASE"/>
    <property type="match status" value="1"/>
</dbReference>
<reference evidence="3 4" key="1">
    <citation type="submission" date="2016-08" db="EMBL/GenBank/DDBJ databases">
        <title>Draft genome sequence of Candidatus Piscirickettsia litoralis, from seawater.</title>
        <authorList>
            <person name="Wan X."/>
            <person name="Lee A.J."/>
            <person name="Hou S."/>
            <person name="Donachie S.P."/>
        </authorList>
    </citation>
    <scope>NUCLEOTIDE SEQUENCE [LARGE SCALE GENOMIC DNA]</scope>
    <source>
        <strain evidence="3 4">Y2</strain>
    </source>
</reference>
<comment type="similarity">
    <text evidence="1">Belongs to the short-chain dehydrogenases/reductases (SDR) family.</text>
</comment>
<name>A0ABX3A0Q6_9GAMM</name>
<dbReference type="CDD" id="cd11731">
    <property type="entry name" value="Lin1944_like_SDR_c"/>
    <property type="match status" value="1"/>
</dbReference>
<dbReference type="Gene3D" id="3.40.50.720">
    <property type="entry name" value="NAD(P)-binding Rossmann-like Domain"/>
    <property type="match status" value="1"/>
</dbReference>
<dbReference type="NCBIfam" id="NF005754">
    <property type="entry name" value="PRK07578.1"/>
    <property type="match status" value="1"/>
</dbReference>
<dbReference type="PRINTS" id="PR00081">
    <property type="entry name" value="GDHRDH"/>
</dbReference>
<dbReference type="InterPro" id="IPR051122">
    <property type="entry name" value="SDR_DHRS6-like"/>
</dbReference>
<dbReference type="Proteomes" id="UP000094329">
    <property type="component" value="Unassembled WGS sequence"/>
</dbReference>
<accession>A0ABX3A0Q6</accession>
<keyword evidence="4" id="KW-1185">Reference proteome</keyword>
<comment type="caution">
    <text evidence="3">The sequence shown here is derived from an EMBL/GenBank/DDBJ whole genome shotgun (WGS) entry which is preliminary data.</text>
</comment>
<protein>
    <submittedName>
        <fullName evidence="3">Short chain dehydrogenase</fullName>
    </submittedName>
</protein>
<dbReference type="RefSeq" id="WP_069312234.1">
    <property type="nucleotide sequence ID" value="NZ_MDTU01000001.1"/>
</dbReference>